<organism evidence="6 7">
    <name type="scientific">Actinophytocola xinjiangensis</name>
    <dbReference type="NCBI Taxonomy" id="485602"/>
    <lineage>
        <taxon>Bacteria</taxon>
        <taxon>Bacillati</taxon>
        <taxon>Actinomycetota</taxon>
        <taxon>Actinomycetes</taxon>
        <taxon>Pseudonocardiales</taxon>
        <taxon>Pseudonocardiaceae</taxon>
    </lineage>
</organism>
<keyword evidence="4" id="KW-0804">Transcription</keyword>
<dbReference type="InterPro" id="IPR036244">
    <property type="entry name" value="TipA-like_antibiotic-bd"/>
</dbReference>
<dbReference type="InterPro" id="IPR012925">
    <property type="entry name" value="TipAS_dom"/>
</dbReference>
<evidence type="ECO:0000256" key="1">
    <source>
        <dbReference type="ARBA" id="ARBA00023015"/>
    </source>
</evidence>
<sequence>MAWSIAQVARMSKVTSRTLRHYDEIGLLAPARVGTNGYRYYEREQLLTLQQILVMRELGLGLDAITQIVHQGRDQVEVLRLHRSWLEAERDRFQRLADTVSRTIAELEEETEGGENVNATSMDHWFDGFDDPERQQALQQEARERWGAETVDAANAKVTGGAKQWWAENGQQWAEQVTALVALIDAGHDPADEQVQAVIEGHHRWLSRMWTPNRESYTGLGDVYADDPRFRENFDRTDPRLAEFLRAAMAEFARTRLA</sequence>
<dbReference type="PROSITE" id="PS50937">
    <property type="entry name" value="HTH_MERR_2"/>
    <property type="match status" value="1"/>
</dbReference>
<dbReference type="Proteomes" id="UP000185696">
    <property type="component" value="Unassembled WGS sequence"/>
</dbReference>
<keyword evidence="1" id="KW-0805">Transcription regulation</keyword>
<dbReference type="GO" id="GO:0003700">
    <property type="term" value="F:DNA-binding transcription factor activity"/>
    <property type="evidence" value="ECO:0007669"/>
    <property type="project" value="InterPro"/>
</dbReference>
<reference evidence="6 7" key="1">
    <citation type="submission" date="2016-12" db="EMBL/GenBank/DDBJ databases">
        <title>The draft genome sequence of Actinophytocola xinjiangensis.</title>
        <authorList>
            <person name="Wang W."/>
            <person name="Yuan L."/>
        </authorList>
    </citation>
    <scope>NUCLEOTIDE SEQUENCE [LARGE SCALE GENOMIC DNA]</scope>
    <source>
        <strain evidence="6 7">CGMCC 4.4663</strain>
    </source>
</reference>
<dbReference type="SUPFAM" id="SSF89082">
    <property type="entry name" value="Antibiotic binding domain of TipA-like multidrug resistance regulators"/>
    <property type="match status" value="1"/>
</dbReference>
<gene>
    <name evidence="6" type="ORF">BLA60_40570</name>
</gene>
<dbReference type="SUPFAM" id="SSF46955">
    <property type="entry name" value="Putative DNA-binding domain"/>
    <property type="match status" value="1"/>
</dbReference>
<dbReference type="Pfam" id="PF13411">
    <property type="entry name" value="MerR_1"/>
    <property type="match status" value="1"/>
</dbReference>
<dbReference type="PANTHER" id="PTHR30204:SF90">
    <property type="entry name" value="HTH-TYPE TRANSCRIPTIONAL ACTIVATOR MTA"/>
    <property type="match status" value="1"/>
</dbReference>
<evidence type="ECO:0000256" key="4">
    <source>
        <dbReference type="ARBA" id="ARBA00023163"/>
    </source>
</evidence>
<dbReference type="InterPro" id="IPR000551">
    <property type="entry name" value="MerR-type_HTH_dom"/>
</dbReference>
<dbReference type="Gene3D" id="1.10.1660.10">
    <property type="match status" value="1"/>
</dbReference>
<dbReference type="PANTHER" id="PTHR30204">
    <property type="entry name" value="REDOX-CYCLING DRUG-SENSING TRANSCRIPTIONAL ACTIVATOR SOXR"/>
    <property type="match status" value="1"/>
</dbReference>
<evidence type="ECO:0000256" key="3">
    <source>
        <dbReference type="ARBA" id="ARBA00023159"/>
    </source>
</evidence>
<evidence type="ECO:0000259" key="5">
    <source>
        <dbReference type="PROSITE" id="PS50937"/>
    </source>
</evidence>
<dbReference type="InterPro" id="IPR047057">
    <property type="entry name" value="MerR_fam"/>
</dbReference>
<dbReference type="Pfam" id="PF07739">
    <property type="entry name" value="TipAS"/>
    <property type="match status" value="1"/>
</dbReference>
<feature type="domain" description="HTH merR-type" evidence="5">
    <location>
        <begin position="2"/>
        <end position="71"/>
    </location>
</feature>
<evidence type="ECO:0000313" key="6">
    <source>
        <dbReference type="EMBL" id="OLF04483.1"/>
    </source>
</evidence>
<accession>A0A7Z0WFV7</accession>
<evidence type="ECO:0000256" key="2">
    <source>
        <dbReference type="ARBA" id="ARBA00023125"/>
    </source>
</evidence>
<protein>
    <recommendedName>
        <fullName evidence="5">HTH merR-type domain-containing protein</fullName>
    </recommendedName>
</protein>
<keyword evidence="7" id="KW-1185">Reference proteome</keyword>
<name>A0A7Z0WFV7_9PSEU</name>
<dbReference type="EMBL" id="MSIF01000043">
    <property type="protein sequence ID" value="OLF04483.1"/>
    <property type="molecule type" value="Genomic_DNA"/>
</dbReference>
<dbReference type="RefSeq" id="WP_075138428.1">
    <property type="nucleotide sequence ID" value="NZ_MSIF01000043.1"/>
</dbReference>
<dbReference type="AlphaFoldDB" id="A0A7Z0WFV7"/>
<evidence type="ECO:0000313" key="7">
    <source>
        <dbReference type="Proteomes" id="UP000185696"/>
    </source>
</evidence>
<dbReference type="GO" id="GO:0003677">
    <property type="term" value="F:DNA binding"/>
    <property type="evidence" value="ECO:0007669"/>
    <property type="project" value="UniProtKB-KW"/>
</dbReference>
<keyword evidence="3" id="KW-0010">Activator</keyword>
<dbReference type="CDD" id="cd01106">
    <property type="entry name" value="HTH_TipAL-Mta"/>
    <property type="match status" value="1"/>
</dbReference>
<keyword evidence="2" id="KW-0238">DNA-binding</keyword>
<dbReference type="OrthoDB" id="9809391at2"/>
<proteinExistence type="predicted"/>
<comment type="caution">
    <text evidence="6">The sequence shown here is derived from an EMBL/GenBank/DDBJ whole genome shotgun (WGS) entry which is preliminary data.</text>
</comment>
<dbReference type="Gene3D" id="1.10.490.50">
    <property type="entry name" value="Antibiotic binding domain of TipA-like multidrug resistance regulators"/>
    <property type="match status" value="1"/>
</dbReference>
<dbReference type="SMART" id="SM00422">
    <property type="entry name" value="HTH_MERR"/>
    <property type="match status" value="1"/>
</dbReference>
<dbReference type="InterPro" id="IPR009061">
    <property type="entry name" value="DNA-bd_dom_put_sf"/>
</dbReference>